<dbReference type="EC" id="3.5.1.2" evidence="3 6"/>
<dbReference type="PANTHER" id="PTHR12544">
    <property type="entry name" value="GLUTAMINASE"/>
    <property type="match status" value="1"/>
</dbReference>
<feature type="binding site" evidence="6">
    <location>
        <position position="258"/>
    </location>
    <ligand>
        <name>substrate</name>
    </ligand>
</feature>
<dbReference type="InterPro" id="IPR036513">
    <property type="entry name" value="STAS_dom_sf"/>
</dbReference>
<dbReference type="InterPro" id="IPR000595">
    <property type="entry name" value="cNMP-bd_dom"/>
</dbReference>
<organism evidence="9 10">
    <name type="scientific">Arthrobacter russicus</name>
    <dbReference type="NCBI Taxonomy" id="172040"/>
    <lineage>
        <taxon>Bacteria</taxon>
        <taxon>Bacillati</taxon>
        <taxon>Actinomycetota</taxon>
        <taxon>Actinomycetes</taxon>
        <taxon>Micrococcales</taxon>
        <taxon>Micrococcaceae</taxon>
        <taxon>Arthrobacter</taxon>
    </lineage>
</organism>
<dbReference type="PROSITE" id="PS50801">
    <property type="entry name" value="STAS"/>
    <property type="match status" value="1"/>
</dbReference>
<dbReference type="InterPro" id="IPR014710">
    <property type="entry name" value="RmlC-like_jellyroll"/>
</dbReference>
<feature type="domain" description="STAS" evidence="8">
    <location>
        <begin position="346"/>
        <end position="416"/>
    </location>
</feature>
<dbReference type="RefSeq" id="WP_309799712.1">
    <property type="nucleotide sequence ID" value="NZ_BAAAHY010000007.1"/>
</dbReference>
<dbReference type="InterPro" id="IPR015868">
    <property type="entry name" value="Glutaminase"/>
</dbReference>
<dbReference type="InterPro" id="IPR018490">
    <property type="entry name" value="cNMP-bd_dom_sf"/>
</dbReference>
<evidence type="ECO:0000256" key="6">
    <source>
        <dbReference type="HAMAP-Rule" id="MF_00313"/>
    </source>
</evidence>
<dbReference type="InterPro" id="IPR002645">
    <property type="entry name" value="STAS_dom"/>
</dbReference>
<dbReference type="SUPFAM" id="SSF51206">
    <property type="entry name" value="cAMP-binding domain-like"/>
    <property type="match status" value="1"/>
</dbReference>
<feature type="binding site" evidence="6">
    <location>
        <position position="157"/>
    </location>
    <ligand>
        <name>substrate</name>
    </ligand>
</feature>
<gene>
    <name evidence="6" type="primary">glsA</name>
    <name evidence="9" type="ORF">JOE69_002792</name>
</gene>
<protein>
    <recommendedName>
        <fullName evidence="3 6">Glutaminase</fullName>
        <ecNumber evidence="3 6">3.5.1.2</ecNumber>
    </recommendedName>
</protein>
<dbReference type="EMBL" id="JAVDQF010000001">
    <property type="protein sequence ID" value="MDR6270554.1"/>
    <property type="molecule type" value="Genomic_DNA"/>
</dbReference>
<dbReference type="SMART" id="SM00100">
    <property type="entry name" value="cNMP"/>
    <property type="match status" value="1"/>
</dbReference>
<dbReference type="SUPFAM" id="SSF56601">
    <property type="entry name" value="beta-lactamase/transpeptidase-like"/>
    <property type="match status" value="1"/>
</dbReference>
<dbReference type="CDD" id="cd00038">
    <property type="entry name" value="CAP_ED"/>
    <property type="match status" value="1"/>
</dbReference>
<comment type="caution">
    <text evidence="9">The sequence shown here is derived from an EMBL/GenBank/DDBJ whole genome shotgun (WGS) entry which is preliminary data.</text>
</comment>
<evidence type="ECO:0000256" key="3">
    <source>
        <dbReference type="ARBA" id="ARBA00012918"/>
    </source>
</evidence>
<dbReference type="Gene3D" id="2.60.120.10">
    <property type="entry name" value="Jelly Rolls"/>
    <property type="match status" value="1"/>
</dbReference>
<evidence type="ECO:0000259" key="7">
    <source>
        <dbReference type="PROSITE" id="PS50042"/>
    </source>
</evidence>
<evidence type="ECO:0000313" key="9">
    <source>
        <dbReference type="EMBL" id="MDR6270554.1"/>
    </source>
</evidence>
<feature type="binding site" evidence="6">
    <location>
        <position position="114"/>
    </location>
    <ligand>
        <name>substrate</name>
    </ligand>
</feature>
<feature type="binding site" evidence="6">
    <location>
        <position position="164"/>
    </location>
    <ligand>
        <name>substrate</name>
    </ligand>
</feature>
<dbReference type="GO" id="GO:0004359">
    <property type="term" value="F:glutaminase activity"/>
    <property type="evidence" value="ECO:0007669"/>
    <property type="project" value="UniProtKB-EC"/>
</dbReference>
<feature type="binding site" evidence="6">
    <location>
        <position position="64"/>
    </location>
    <ligand>
        <name>substrate</name>
    </ligand>
</feature>
<dbReference type="Gene3D" id="3.30.750.24">
    <property type="entry name" value="STAS domain"/>
    <property type="match status" value="1"/>
</dbReference>
<dbReference type="Pfam" id="PF04960">
    <property type="entry name" value="Glutaminase"/>
    <property type="match status" value="1"/>
</dbReference>
<accession>A0ABU1JEK5</accession>
<feature type="domain" description="Cyclic nucleotide-binding" evidence="7">
    <location>
        <begin position="466"/>
        <end position="540"/>
    </location>
</feature>
<evidence type="ECO:0000256" key="5">
    <source>
        <dbReference type="ARBA" id="ARBA00049534"/>
    </source>
</evidence>
<keyword evidence="4 6" id="KW-0378">Hydrolase</keyword>
<name>A0ABU1JEK5_9MICC</name>
<reference evidence="9 10" key="1">
    <citation type="submission" date="2023-07" db="EMBL/GenBank/DDBJ databases">
        <title>Sequencing the genomes of 1000 actinobacteria strains.</title>
        <authorList>
            <person name="Klenk H.-P."/>
        </authorList>
    </citation>
    <scope>NUCLEOTIDE SEQUENCE [LARGE SCALE GENOMIC DNA]</scope>
    <source>
        <strain evidence="9 10">DSM 14555</strain>
    </source>
</reference>
<evidence type="ECO:0000256" key="4">
    <source>
        <dbReference type="ARBA" id="ARBA00022801"/>
    </source>
</evidence>
<dbReference type="PROSITE" id="PS50042">
    <property type="entry name" value="CNMP_BINDING_3"/>
    <property type="match status" value="1"/>
</dbReference>
<dbReference type="HAMAP" id="MF_00313">
    <property type="entry name" value="Glutaminase"/>
    <property type="match status" value="1"/>
</dbReference>
<dbReference type="PANTHER" id="PTHR12544:SF29">
    <property type="entry name" value="GLUTAMINASE"/>
    <property type="match status" value="1"/>
</dbReference>
<dbReference type="SUPFAM" id="SSF52091">
    <property type="entry name" value="SpoIIaa-like"/>
    <property type="match status" value="1"/>
</dbReference>
<dbReference type="Pfam" id="PF01740">
    <property type="entry name" value="STAS"/>
    <property type="match status" value="1"/>
</dbReference>
<dbReference type="NCBIfam" id="TIGR03814">
    <property type="entry name" value="Gln_ase"/>
    <property type="match status" value="1"/>
</dbReference>
<feature type="binding site" evidence="6">
    <location>
        <position position="188"/>
    </location>
    <ligand>
        <name>substrate</name>
    </ligand>
</feature>
<dbReference type="Gene3D" id="3.40.710.10">
    <property type="entry name" value="DD-peptidase/beta-lactamase superfamily"/>
    <property type="match status" value="1"/>
</dbReference>
<dbReference type="Proteomes" id="UP001185069">
    <property type="component" value="Unassembled WGS sequence"/>
</dbReference>
<evidence type="ECO:0000313" key="10">
    <source>
        <dbReference type="Proteomes" id="UP001185069"/>
    </source>
</evidence>
<evidence type="ECO:0000256" key="1">
    <source>
        <dbReference type="ARBA" id="ARBA00011076"/>
    </source>
</evidence>
<dbReference type="Pfam" id="PF00027">
    <property type="entry name" value="cNMP_binding"/>
    <property type="match status" value="1"/>
</dbReference>
<keyword evidence="10" id="KW-1185">Reference proteome</keyword>
<evidence type="ECO:0000256" key="2">
    <source>
        <dbReference type="ARBA" id="ARBA00011881"/>
    </source>
</evidence>
<keyword evidence="6" id="KW-0007">Acetylation</keyword>
<comment type="subunit">
    <text evidence="2 6">Homotetramer.</text>
</comment>
<sequence length="604" mass="65068">MKSPILSYLEYLHAEGKQNTAGAPAAYIPELGRVSPELFGISLATADGYTYEVGDARHPFTIQSISKPFSYGIALMDQGFDAVDRKVDVEPSGEAFNEISLTAGSGRPRNPMINAGAIVSTSLVLPEAAGRYERIRAAYSGFAGRDLSLSQEVFESEQSSGYRNLALGYLLRSFGIIEEDPSPIVEDYFKQCSLEVTCHDLSIMAATLANNGVNPISGERLLTDDVVERVLSVMGTSGMYDGAGNWITHVGMPAKSGVGGGIIAVLPGQIGVAVFSPPLDEHGNSVRGVEVCRRLSQDLQMHFVRAGRTGRSAVRCSYSVADSPSGSRRSEESRAVFNQHGGIARVYELAGDLLFSGAESVVRAVSDLEAEVRYVVLDLLRVDEVSEVAKKMIAELHSRLALEDRELLLVDPEGKLGDVDLPPELPGARVFGSRQDAIEWCEAKILTAFGTSFESPEHARIFESSLFEGLDHADALDLRSMMLERVFDDGERVLGPDESFPGVFFVVQGQVISSGTASNGRRLRLTSVNPGATFGESALIGARAGGVELTAVGRLETLFLPATAIAALEEMNKDLAIKLWRALTRGGYESLDRRLQEVAVRLGN</sequence>
<proteinExistence type="inferred from homology"/>
<dbReference type="InterPro" id="IPR012338">
    <property type="entry name" value="Beta-lactam/transpept-like"/>
</dbReference>
<evidence type="ECO:0000259" key="8">
    <source>
        <dbReference type="PROSITE" id="PS50801"/>
    </source>
</evidence>
<comment type="catalytic activity">
    <reaction evidence="5 6">
        <text>L-glutamine + H2O = L-glutamate + NH4(+)</text>
        <dbReference type="Rhea" id="RHEA:15889"/>
        <dbReference type="ChEBI" id="CHEBI:15377"/>
        <dbReference type="ChEBI" id="CHEBI:28938"/>
        <dbReference type="ChEBI" id="CHEBI:29985"/>
        <dbReference type="ChEBI" id="CHEBI:58359"/>
        <dbReference type="EC" id="3.5.1.2"/>
    </reaction>
</comment>
<comment type="similarity">
    <text evidence="1 6">Belongs to the glutaminase family.</text>
</comment>
<feature type="binding site" evidence="6">
    <location>
        <position position="240"/>
    </location>
    <ligand>
        <name>substrate</name>
    </ligand>
</feature>